<evidence type="ECO:0000256" key="1">
    <source>
        <dbReference type="SAM" id="Phobius"/>
    </source>
</evidence>
<dbReference type="EMBL" id="AM905950">
    <property type="protein sequence ID" value="CAP20098.1"/>
    <property type="molecule type" value="Genomic_DNA"/>
</dbReference>
<name>B0RKJ1_YEREN</name>
<accession>B0RKJ1</accession>
<proteinExistence type="predicted"/>
<feature type="transmembrane region" description="Helical" evidence="1">
    <location>
        <begin position="44"/>
        <end position="65"/>
    </location>
</feature>
<reference evidence="2" key="1">
    <citation type="journal article" date="2008" name="J. Bacteriol.">
        <title>Genetic and functional properties of the self-transmissible Yersinia enterocolitica plasmid pYE854, which mobilizes the virulence plasmid pYV.</title>
        <authorList>
            <person name="Hammerl J.A."/>
            <person name="Klein I."/>
            <person name="Lanka E."/>
            <person name="Appel B."/>
            <person name="Hertwig S."/>
        </authorList>
    </citation>
    <scope>NUCLEOTIDE SEQUENCE [LARGE SCALE GENOMIC DNA]</scope>
    <source>
        <strain evidence="2">29854</strain>
        <plasmid evidence="2">pYE854</plasmid>
    </source>
</reference>
<geneLocation type="plasmid" evidence="2">
    <name>pYE854</name>
</geneLocation>
<keyword evidence="2" id="KW-0614">Plasmid</keyword>
<protein>
    <submittedName>
        <fullName evidence="2">Uncharacterized protein</fullName>
    </submittedName>
</protein>
<evidence type="ECO:0000313" key="2">
    <source>
        <dbReference type="EMBL" id="CAP20098.1"/>
    </source>
</evidence>
<sequence>MKSDISLSQPLMYRYSFLRVLSLGLLFSGSFFRPIRMVLSASSMMFLISSFIYSHVFLNVSPFVVGDKN</sequence>
<keyword evidence="1" id="KW-0812">Transmembrane</keyword>
<keyword evidence="1" id="KW-1133">Transmembrane helix</keyword>
<organism evidence="2">
    <name type="scientific">Yersinia enterocolitica</name>
    <dbReference type="NCBI Taxonomy" id="630"/>
    <lineage>
        <taxon>Bacteria</taxon>
        <taxon>Pseudomonadati</taxon>
        <taxon>Pseudomonadota</taxon>
        <taxon>Gammaproteobacteria</taxon>
        <taxon>Enterobacterales</taxon>
        <taxon>Yersiniaceae</taxon>
        <taxon>Yersinia</taxon>
    </lineage>
</organism>
<feature type="transmembrane region" description="Helical" evidence="1">
    <location>
        <begin position="12"/>
        <end position="32"/>
    </location>
</feature>
<dbReference type="AlphaFoldDB" id="B0RKJ1"/>
<keyword evidence="1" id="KW-0472">Membrane</keyword>